<keyword evidence="1" id="KW-0456">Lyase</keyword>
<evidence type="ECO:0000256" key="1">
    <source>
        <dbReference type="ARBA" id="ARBA00023239"/>
    </source>
</evidence>
<evidence type="ECO:0000259" key="2">
    <source>
        <dbReference type="SMART" id="SM00858"/>
    </source>
</evidence>
<dbReference type="GO" id="GO:0019698">
    <property type="term" value="P:D-galacturonate catabolic process"/>
    <property type="evidence" value="ECO:0007669"/>
    <property type="project" value="TreeGrafter"/>
</dbReference>
<feature type="domain" description="SAF" evidence="2">
    <location>
        <begin position="11"/>
        <end position="86"/>
    </location>
</feature>
<dbReference type="Proteomes" id="UP000824248">
    <property type="component" value="Unassembled WGS sequence"/>
</dbReference>
<dbReference type="InterPro" id="IPR052172">
    <property type="entry name" value="UxaA_altronate/galactarate_dh"/>
</dbReference>
<dbReference type="GO" id="GO:0016829">
    <property type="term" value="F:lyase activity"/>
    <property type="evidence" value="ECO:0007669"/>
    <property type="project" value="UniProtKB-KW"/>
</dbReference>
<dbReference type="Gene3D" id="2.30.130.110">
    <property type="match status" value="1"/>
</dbReference>
<proteinExistence type="predicted"/>
<evidence type="ECO:0000313" key="3">
    <source>
        <dbReference type="EMBL" id="HIX62564.1"/>
    </source>
</evidence>
<evidence type="ECO:0000313" key="4">
    <source>
        <dbReference type="Proteomes" id="UP000824248"/>
    </source>
</evidence>
<name>A0A9D1WNL8_9GAMM</name>
<organism evidence="3 4">
    <name type="scientific">Candidatus Halomonas stercoripullorum</name>
    <dbReference type="NCBI Taxonomy" id="2838617"/>
    <lineage>
        <taxon>Bacteria</taxon>
        <taxon>Pseudomonadati</taxon>
        <taxon>Pseudomonadota</taxon>
        <taxon>Gammaproteobacteria</taxon>
        <taxon>Oceanospirillales</taxon>
        <taxon>Halomonadaceae</taxon>
        <taxon>Halomonas</taxon>
    </lineage>
</organism>
<dbReference type="InterPro" id="IPR044144">
    <property type="entry name" value="SAF_UxaA/GarD"/>
</dbReference>
<dbReference type="PANTHER" id="PTHR30536:SF5">
    <property type="entry name" value="ALTRONATE DEHYDRATASE"/>
    <property type="match status" value="1"/>
</dbReference>
<dbReference type="AlphaFoldDB" id="A0A9D1WNL8"/>
<accession>A0A9D1WNL8</accession>
<comment type="caution">
    <text evidence="3">The sequence shown here is derived from an EMBL/GenBank/DDBJ whole genome shotgun (WGS) entry which is preliminary data.</text>
</comment>
<dbReference type="GO" id="GO:0016787">
    <property type="term" value="F:hydrolase activity"/>
    <property type="evidence" value="ECO:0007669"/>
    <property type="project" value="UniProtKB-KW"/>
</dbReference>
<dbReference type="PANTHER" id="PTHR30536">
    <property type="entry name" value="ALTRONATE/GALACTARATE DEHYDRATASE"/>
    <property type="match status" value="1"/>
</dbReference>
<reference evidence="3" key="1">
    <citation type="journal article" date="2021" name="PeerJ">
        <title>Extensive microbial diversity within the chicken gut microbiome revealed by metagenomics and culture.</title>
        <authorList>
            <person name="Gilroy R."/>
            <person name="Ravi A."/>
            <person name="Getino M."/>
            <person name="Pursley I."/>
            <person name="Horton D.L."/>
            <person name="Alikhan N.F."/>
            <person name="Baker D."/>
            <person name="Gharbi K."/>
            <person name="Hall N."/>
            <person name="Watson M."/>
            <person name="Adriaenssens E.M."/>
            <person name="Foster-Nyarko E."/>
            <person name="Jarju S."/>
            <person name="Secka A."/>
            <person name="Antonio M."/>
            <person name="Oren A."/>
            <person name="Chaudhuri R.R."/>
            <person name="La Ragione R."/>
            <person name="Hildebrand F."/>
            <person name="Pallen M.J."/>
        </authorList>
    </citation>
    <scope>NUCLEOTIDE SEQUENCE</scope>
    <source>
        <strain evidence="3">1193</strain>
    </source>
</reference>
<dbReference type="Pfam" id="PF08666">
    <property type="entry name" value="SAF"/>
    <property type="match status" value="1"/>
</dbReference>
<reference evidence="3" key="2">
    <citation type="submission" date="2021-04" db="EMBL/GenBank/DDBJ databases">
        <authorList>
            <person name="Gilroy R."/>
        </authorList>
    </citation>
    <scope>NUCLEOTIDE SEQUENCE</scope>
    <source>
        <strain evidence="3">1193</strain>
    </source>
</reference>
<sequence>MKTVIQIREQDHVATAVTALEPGDTAHVTGITNGQTILAREAIPVGHKIALRLIPHHEGILKYGEVIGEATTLIEAGHWVHTHNCWGLKARRFS</sequence>
<gene>
    <name evidence="3" type="ORF">H9854_10070</name>
</gene>
<protein>
    <submittedName>
        <fullName evidence="3">UxaA family hydrolase</fullName>
    </submittedName>
</protein>
<dbReference type="CDD" id="cd11613">
    <property type="entry name" value="SAF_AH_GD"/>
    <property type="match status" value="1"/>
</dbReference>
<keyword evidence="3" id="KW-0378">Hydrolase</keyword>
<dbReference type="SMART" id="SM00858">
    <property type="entry name" value="SAF"/>
    <property type="match status" value="1"/>
</dbReference>
<dbReference type="EMBL" id="DXFC01000299">
    <property type="protein sequence ID" value="HIX62564.1"/>
    <property type="molecule type" value="Genomic_DNA"/>
</dbReference>
<dbReference type="InterPro" id="IPR013974">
    <property type="entry name" value="SAF"/>
</dbReference>